<organism evidence="2 3">
    <name type="scientific">Apiospora hydei</name>
    <dbReference type="NCBI Taxonomy" id="1337664"/>
    <lineage>
        <taxon>Eukaryota</taxon>
        <taxon>Fungi</taxon>
        <taxon>Dikarya</taxon>
        <taxon>Ascomycota</taxon>
        <taxon>Pezizomycotina</taxon>
        <taxon>Sordariomycetes</taxon>
        <taxon>Xylariomycetidae</taxon>
        <taxon>Amphisphaeriales</taxon>
        <taxon>Apiosporaceae</taxon>
        <taxon>Apiospora</taxon>
    </lineage>
</organism>
<proteinExistence type="predicted"/>
<dbReference type="Proteomes" id="UP001433268">
    <property type="component" value="Unassembled WGS sequence"/>
</dbReference>
<evidence type="ECO:0000313" key="2">
    <source>
        <dbReference type="EMBL" id="KAK8066673.1"/>
    </source>
</evidence>
<feature type="signal peptide" evidence="1">
    <location>
        <begin position="1"/>
        <end position="22"/>
    </location>
</feature>
<dbReference type="RefSeq" id="XP_066663426.1">
    <property type="nucleotide sequence ID" value="XM_066817734.1"/>
</dbReference>
<protein>
    <submittedName>
        <fullName evidence="2">Uncharacterized protein</fullName>
    </submittedName>
</protein>
<comment type="caution">
    <text evidence="2">The sequence shown here is derived from an EMBL/GenBank/DDBJ whole genome shotgun (WGS) entry which is preliminary data.</text>
</comment>
<keyword evidence="3" id="KW-1185">Reference proteome</keyword>
<keyword evidence="1" id="KW-0732">Signal</keyword>
<gene>
    <name evidence="2" type="ORF">PG997_013420</name>
</gene>
<dbReference type="GeneID" id="92050794"/>
<feature type="chain" id="PRO_5046539413" evidence="1">
    <location>
        <begin position="23"/>
        <end position="244"/>
    </location>
</feature>
<evidence type="ECO:0000313" key="3">
    <source>
        <dbReference type="Proteomes" id="UP001433268"/>
    </source>
</evidence>
<sequence length="244" mass="26117">MVSSIYYTAFLLFSCIIENVIALIATPTTVQSEVSDGACERQCTLIANWFGAVDGWWDLASQSDFPANEAVAGPASVHVTATIITVINTISNTTSLETKMPIDWIPSPTNAAGTQVRVVTDSLERTTTMAFPTSFGHFGDSYTKFEWCGNSTTSSVVTFTPPQFRLGNEFDFSNATYGNAANLSDPRGLLANPAYAAGPGLWLMGLMPSLFPPLPTESCDTFFGGPVWGGFLTAWATVTSTAYP</sequence>
<accession>A0ABR1V645</accession>
<reference evidence="2 3" key="1">
    <citation type="submission" date="2023-01" db="EMBL/GenBank/DDBJ databases">
        <title>Analysis of 21 Apiospora genomes using comparative genomics revels a genus with tremendous synthesis potential of carbohydrate active enzymes and secondary metabolites.</title>
        <authorList>
            <person name="Sorensen T."/>
        </authorList>
    </citation>
    <scope>NUCLEOTIDE SEQUENCE [LARGE SCALE GENOMIC DNA]</scope>
    <source>
        <strain evidence="2 3">CBS 114990</strain>
    </source>
</reference>
<evidence type="ECO:0000256" key="1">
    <source>
        <dbReference type="SAM" id="SignalP"/>
    </source>
</evidence>
<dbReference type="EMBL" id="JAQQWN010000009">
    <property type="protein sequence ID" value="KAK8066673.1"/>
    <property type="molecule type" value="Genomic_DNA"/>
</dbReference>
<name>A0ABR1V645_9PEZI</name>